<proteinExistence type="inferred from homology"/>
<evidence type="ECO:0000256" key="10">
    <source>
        <dbReference type="ARBA" id="ARBA00022967"/>
    </source>
</evidence>
<evidence type="ECO:0000256" key="11">
    <source>
        <dbReference type="ARBA" id="ARBA00022989"/>
    </source>
</evidence>
<evidence type="ECO:0000256" key="2">
    <source>
        <dbReference type="ARBA" id="ARBA00006024"/>
    </source>
</evidence>
<evidence type="ECO:0000256" key="6">
    <source>
        <dbReference type="ARBA" id="ARBA00022692"/>
    </source>
</evidence>
<dbReference type="InterPro" id="IPR059000">
    <property type="entry name" value="ATPase_P-type_domA"/>
</dbReference>
<dbReference type="GO" id="GO:0016887">
    <property type="term" value="F:ATP hydrolysis activity"/>
    <property type="evidence" value="ECO:0007669"/>
    <property type="project" value="InterPro"/>
</dbReference>
<dbReference type="InterPro" id="IPR036412">
    <property type="entry name" value="HAD-like_sf"/>
</dbReference>
<dbReference type="NCBIfam" id="TIGR01511">
    <property type="entry name" value="ATPase-IB1_Cu"/>
    <property type="match status" value="1"/>
</dbReference>
<comment type="similarity">
    <text evidence="2 14">Belongs to the cation transport ATPase (P-type) (TC 3.A.3) family. Type IB subfamily.</text>
</comment>
<dbReference type="CDD" id="cd02094">
    <property type="entry name" value="P-type_ATPase_Cu-like"/>
    <property type="match status" value="1"/>
</dbReference>
<dbReference type="Proteomes" id="UP000237684">
    <property type="component" value="Unassembled WGS sequence"/>
</dbReference>
<dbReference type="EC" id="7.2.2.8" evidence="3"/>
<keyword evidence="17" id="KW-1185">Reference proteome</keyword>
<keyword evidence="10" id="KW-1278">Translocase</keyword>
<evidence type="ECO:0000256" key="8">
    <source>
        <dbReference type="ARBA" id="ARBA00022741"/>
    </source>
</evidence>
<dbReference type="InterPro" id="IPR023299">
    <property type="entry name" value="ATPase_P-typ_cyto_dom_N"/>
</dbReference>
<dbReference type="AlphaFoldDB" id="A0A2S8SPU0"/>
<reference evidence="16 17" key="1">
    <citation type="journal article" date="2018" name="Syst. Appl. Microbiol.">
        <title>Abditibacterium utsteinense sp. nov., the first cultivated member of candidate phylum FBP, isolated from ice-free Antarctic soil samples.</title>
        <authorList>
            <person name="Tahon G."/>
            <person name="Tytgat B."/>
            <person name="Lebbe L."/>
            <person name="Carlier A."/>
            <person name="Willems A."/>
        </authorList>
    </citation>
    <scope>NUCLEOTIDE SEQUENCE [LARGE SCALE GENOMIC DNA]</scope>
    <source>
        <strain evidence="16 17">LMG 29911</strain>
    </source>
</reference>
<dbReference type="InterPro" id="IPR001757">
    <property type="entry name" value="P_typ_ATPase"/>
</dbReference>
<keyword evidence="5 14" id="KW-1003">Cell membrane</keyword>
<evidence type="ECO:0000256" key="3">
    <source>
        <dbReference type="ARBA" id="ARBA00012517"/>
    </source>
</evidence>
<evidence type="ECO:0000256" key="4">
    <source>
        <dbReference type="ARBA" id="ARBA00022448"/>
    </source>
</evidence>
<keyword evidence="4" id="KW-0813">Transport</keyword>
<dbReference type="GO" id="GO:0005886">
    <property type="term" value="C:plasma membrane"/>
    <property type="evidence" value="ECO:0007669"/>
    <property type="project" value="UniProtKB-SubCell"/>
</dbReference>
<name>A0A2S8SPU0_9BACT</name>
<keyword evidence="11 14" id="KW-1133">Transmembrane helix</keyword>
<dbReference type="SUPFAM" id="SSF55008">
    <property type="entry name" value="HMA, heavy metal-associated domain"/>
    <property type="match status" value="1"/>
</dbReference>
<feature type="transmembrane region" description="Helical" evidence="14">
    <location>
        <begin position="243"/>
        <end position="262"/>
    </location>
</feature>
<dbReference type="InterPro" id="IPR006121">
    <property type="entry name" value="HMA_dom"/>
</dbReference>
<evidence type="ECO:0000313" key="16">
    <source>
        <dbReference type="EMBL" id="PQV62820.1"/>
    </source>
</evidence>
<dbReference type="PANTHER" id="PTHR43520">
    <property type="entry name" value="ATP7, ISOFORM B"/>
    <property type="match status" value="1"/>
</dbReference>
<feature type="transmembrane region" description="Helical" evidence="14">
    <location>
        <begin position="396"/>
        <end position="419"/>
    </location>
</feature>
<dbReference type="InterPro" id="IPR044492">
    <property type="entry name" value="P_typ_ATPase_HD_dom"/>
</dbReference>
<dbReference type="SUPFAM" id="SSF81665">
    <property type="entry name" value="Calcium ATPase, transmembrane domain M"/>
    <property type="match status" value="1"/>
</dbReference>
<dbReference type="Pfam" id="PF00122">
    <property type="entry name" value="E1-E2_ATPase"/>
    <property type="match status" value="1"/>
</dbReference>
<dbReference type="OrthoDB" id="9813266at2"/>
<dbReference type="Gene3D" id="3.40.1110.10">
    <property type="entry name" value="Calcium-transporting ATPase, cytoplasmic domain N"/>
    <property type="match status" value="1"/>
</dbReference>
<dbReference type="SUPFAM" id="SSF81653">
    <property type="entry name" value="Calcium ATPase, transduction domain A"/>
    <property type="match status" value="1"/>
</dbReference>
<dbReference type="GO" id="GO:0043682">
    <property type="term" value="F:P-type divalent copper transporter activity"/>
    <property type="evidence" value="ECO:0007669"/>
    <property type="project" value="TreeGrafter"/>
</dbReference>
<evidence type="ECO:0000256" key="14">
    <source>
        <dbReference type="RuleBase" id="RU362081"/>
    </source>
</evidence>
<keyword evidence="6 14" id="KW-0812">Transmembrane</keyword>
<dbReference type="GO" id="GO:0140581">
    <property type="term" value="F:P-type monovalent copper transporter activity"/>
    <property type="evidence" value="ECO:0007669"/>
    <property type="project" value="UniProtKB-EC"/>
</dbReference>
<dbReference type="SFLD" id="SFLDG00002">
    <property type="entry name" value="C1.7:_P-type_atpase_like"/>
    <property type="match status" value="1"/>
</dbReference>
<feature type="transmembrane region" description="Helical" evidence="14">
    <location>
        <begin position="164"/>
        <end position="180"/>
    </location>
</feature>
<dbReference type="FunFam" id="2.70.150.10:FF:000020">
    <property type="entry name" value="Copper-exporting P-type ATPase A"/>
    <property type="match status" value="1"/>
</dbReference>
<protein>
    <recommendedName>
        <fullName evidence="3">P-type Cu(+) transporter</fullName>
        <ecNumber evidence="3">7.2.2.8</ecNumber>
    </recommendedName>
</protein>
<dbReference type="SFLD" id="SFLDS00003">
    <property type="entry name" value="Haloacid_Dehalogenase"/>
    <property type="match status" value="1"/>
</dbReference>
<feature type="transmembrane region" description="Helical" evidence="14">
    <location>
        <begin position="201"/>
        <end position="223"/>
    </location>
</feature>
<dbReference type="GO" id="GO:0055070">
    <property type="term" value="P:copper ion homeostasis"/>
    <property type="evidence" value="ECO:0007669"/>
    <property type="project" value="TreeGrafter"/>
</dbReference>
<keyword evidence="13 14" id="KW-0472">Membrane</keyword>
<dbReference type="GO" id="GO:0005507">
    <property type="term" value="F:copper ion binding"/>
    <property type="evidence" value="ECO:0007669"/>
    <property type="project" value="TreeGrafter"/>
</dbReference>
<dbReference type="PROSITE" id="PS01047">
    <property type="entry name" value="HMA_1"/>
    <property type="match status" value="1"/>
</dbReference>
<dbReference type="FunCoup" id="A0A2S8SPU0">
    <property type="interactions" value="391"/>
</dbReference>
<dbReference type="SFLD" id="SFLDF00027">
    <property type="entry name" value="p-type_atpase"/>
    <property type="match status" value="1"/>
</dbReference>
<evidence type="ECO:0000256" key="12">
    <source>
        <dbReference type="ARBA" id="ARBA00023065"/>
    </source>
</evidence>
<evidence type="ECO:0000256" key="5">
    <source>
        <dbReference type="ARBA" id="ARBA00022475"/>
    </source>
</evidence>
<accession>A0A2S8SPU0</accession>
<keyword evidence="7 14" id="KW-0479">Metal-binding</keyword>
<keyword evidence="9 14" id="KW-0067">ATP-binding</keyword>
<dbReference type="Pfam" id="PF00403">
    <property type="entry name" value="HMA"/>
    <property type="match status" value="1"/>
</dbReference>
<feature type="transmembrane region" description="Helical" evidence="14">
    <location>
        <begin position="738"/>
        <end position="757"/>
    </location>
</feature>
<evidence type="ECO:0000256" key="7">
    <source>
        <dbReference type="ARBA" id="ARBA00022723"/>
    </source>
</evidence>
<keyword evidence="12" id="KW-0406">Ion transport</keyword>
<dbReference type="GO" id="GO:0005524">
    <property type="term" value="F:ATP binding"/>
    <property type="evidence" value="ECO:0007669"/>
    <property type="project" value="UniProtKB-UniRule"/>
</dbReference>
<dbReference type="GO" id="GO:0060003">
    <property type="term" value="P:copper ion export"/>
    <property type="evidence" value="ECO:0007669"/>
    <property type="project" value="UniProtKB-ARBA"/>
</dbReference>
<dbReference type="PRINTS" id="PR00943">
    <property type="entry name" value="CUATPASE"/>
</dbReference>
<gene>
    <name evidence="16" type="ORF">B1R32_12132</name>
</gene>
<organism evidence="16 17">
    <name type="scientific">Abditibacterium utsteinense</name>
    <dbReference type="NCBI Taxonomy" id="1960156"/>
    <lineage>
        <taxon>Bacteria</taxon>
        <taxon>Pseudomonadati</taxon>
        <taxon>Abditibacteriota</taxon>
        <taxon>Abditibacteriia</taxon>
        <taxon>Abditibacteriales</taxon>
        <taxon>Abditibacteriaceae</taxon>
        <taxon>Abditibacterium</taxon>
    </lineage>
</organism>
<dbReference type="InterPro" id="IPR008250">
    <property type="entry name" value="ATPase_P-typ_transduc_dom_A_sf"/>
</dbReference>
<dbReference type="CDD" id="cd00371">
    <property type="entry name" value="HMA"/>
    <property type="match status" value="1"/>
</dbReference>
<dbReference type="InterPro" id="IPR036163">
    <property type="entry name" value="HMA_dom_sf"/>
</dbReference>
<sequence length="796" mass="83972">MKTLDEHAGHNEIESATAELELASAHSQSADLPLLGMHCSACAVRIEKALNRAPGVETANVNFATTRATVSFDPAQTDLKKLREAVQKAGYDAIVLDSTKNEGETATKSGQTLQDAENAARESEYADQKKRFLVALVLTIPVAIVSMGGHLFPALERLFNFPGRTYFELALTTPVLFWAGREFFTGAWAAAKHRAADMNTLVAIGTLAAYLYSLVSTFAPQLLQTPMSGSGVLDSNMVMTMPPVYYEVAAIVITLILMGRLLEARARAQTGSAIRALMGLQAKVARIERDGREMEVPLDDVRVGDIVLVRPGEKIPVDGEVVSGESSVDESMLTGEPLPVKKAAGDTVIGATLNTSGSFRFKATKVGDETVLQGIVRLVQQAQGSKAPIQKLADTVAGVFVPIVIVLAILSFMIWFVAAPTESRLTLALLTSVSILVIACPCALGLATPTAIMVGTGRGAQNGILIKGGEALETAHRLTSIVLDKTGTITLGQPTVTDIVTQGIDESELLRLVASAESGSEHPLGEAIVRAAKTKGLILSPVEKFNALAGHGIEASVEGRQILIGNAKLLRERGITPDEDTSSRLADEAKTPVFVALDGQFAGIVAVADPIKNGAREAIERLHRLGLEVTMLSGDNRRTAEAIAKQVGIERIFAEVLPGGKADKIKELQAEGKIVAMVGDGINDAPALAQANVGIAMGTGTDVALEAADITLIKGDLNGVANSIALSKATVANIKQNLFFAFIYNVLGIPIAAGLLYPFTGWLLSPILASLAMALSSVSVVSNALRLRGFKIERSS</sequence>
<comment type="subcellular location">
    <subcellularLocation>
        <location evidence="1">Cell membrane</location>
        <topology evidence="1">Multi-pass membrane protein</topology>
    </subcellularLocation>
</comment>
<dbReference type="SUPFAM" id="SSF56784">
    <property type="entry name" value="HAD-like"/>
    <property type="match status" value="1"/>
</dbReference>
<dbReference type="NCBIfam" id="TIGR01525">
    <property type="entry name" value="ATPase-IB_hvy"/>
    <property type="match status" value="1"/>
</dbReference>
<dbReference type="InterPro" id="IPR018303">
    <property type="entry name" value="ATPase_P-typ_P_site"/>
</dbReference>
<dbReference type="NCBIfam" id="TIGR01494">
    <property type="entry name" value="ATPase_P-type"/>
    <property type="match status" value="1"/>
</dbReference>
<comment type="caution">
    <text evidence="16">The sequence shown here is derived from an EMBL/GenBank/DDBJ whole genome shotgun (WGS) entry which is preliminary data.</text>
</comment>
<dbReference type="FunFam" id="3.30.70.100:FF:000005">
    <property type="entry name" value="Copper-exporting P-type ATPase A"/>
    <property type="match status" value="1"/>
</dbReference>
<dbReference type="PANTHER" id="PTHR43520:SF8">
    <property type="entry name" value="P-TYPE CU(+) TRANSPORTER"/>
    <property type="match status" value="1"/>
</dbReference>
<evidence type="ECO:0000256" key="13">
    <source>
        <dbReference type="ARBA" id="ARBA00023136"/>
    </source>
</evidence>
<dbReference type="RefSeq" id="WP_106381056.1">
    <property type="nucleotide sequence ID" value="NZ_NIGF01000021.1"/>
</dbReference>
<dbReference type="Gene3D" id="3.30.70.100">
    <property type="match status" value="1"/>
</dbReference>
<dbReference type="Gene3D" id="3.40.50.1000">
    <property type="entry name" value="HAD superfamily/HAD-like"/>
    <property type="match status" value="1"/>
</dbReference>
<dbReference type="InterPro" id="IPR027256">
    <property type="entry name" value="P-typ_ATPase_IB"/>
</dbReference>
<dbReference type="InterPro" id="IPR023214">
    <property type="entry name" value="HAD_sf"/>
</dbReference>
<feature type="transmembrane region" description="Helical" evidence="14">
    <location>
        <begin position="763"/>
        <end position="785"/>
    </location>
</feature>
<feature type="transmembrane region" description="Helical" evidence="14">
    <location>
        <begin position="132"/>
        <end position="152"/>
    </location>
</feature>
<dbReference type="Pfam" id="PF00702">
    <property type="entry name" value="Hydrolase"/>
    <property type="match status" value="1"/>
</dbReference>
<dbReference type="EMBL" id="NIGF01000021">
    <property type="protein sequence ID" value="PQV62820.1"/>
    <property type="molecule type" value="Genomic_DNA"/>
</dbReference>
<dbReference type="Gene3D" id="2.70.150.10">
    <property type="entry name" value="Calcium-transporting ATPase, cytoplasmic transduction domain A"/>
    <property type="match status" value="1"/>
</dbReference>
<dbReference type="PRINTS" id="PR00119">
    <property type="entry name" value="CATATPASE"/>
</dbReference>
<dbReference type="InParanoid" id="A0A2S8SPU0"/>
<feature type="domain" description="HMA" evidence="15">
    <location>
        <begin position="28"/>
        <end position="94"/>
    </location>
</feature>
<dbReference type="PROSITE" id="PS50846">
    <property type="entry name" value="HMA_2"/>
    <property type="match status" value="1"/>
</dbReference>
<evidence type="ECO:0000256" key="1">
    <source>
        <dbReference type="ARBA" id="ARBA00004651"/>
    </source>
</evidence>
<dbReference type="PROSITE" id="PS00154">
    <property type="entry name" value="ATPASE_E1_E2"/>
    <property type="match status" value="1"/>
</dbReference>
<evidence type="ECO:0000313" key="17">
    <source>
        <dbReference type="Proteomes" id="UP000237684"/>
    </source>
</evidence>
<evidence type="ECO:0000256" key="9">
    <source>
        <dbReference type="ARBA" id="ARBA00022840"/>
    </source>
</evidence>
<feature type="transmembrane region" description="Helical" evidence="14">
    <location>
        <begin position="425"/>
        <end position="448"/>
    </location>
</feature>
<dbReference type="InterPro" id="IPR017969">
    <property type="entry name" value="Heavy-metal-associated_CS"/>
</dbReference>
<keyword evidence="8 14" id="KW-0547">Nucleotide-binding</keyword>
<evidence type="ECO:0000259" key="15">
    <source>
        <dbReference type="PROSITE" id="PS50846"/>
    </source>
</evidence>
<dbReference type="InterPro" id="IPR023298">
    <property type="entry name" value="ATPase_P-typ_TM_dom_sf"/>
</dbReference>